<keyword evidence="3" id="KW-1185">Reference proteome</keyword>
<feature type="region of interest" description="Disordered" evidence="1">
    <location>
        <begin position="109"/>
        <end position="130"/>
    </location>
</feature>
<dbReference type="EMBL" id="PKSM01000061">
    <property type="protein sequence ID" value="POW18693.1"/>
    <property type="molecule type" value="Genomic_DNA"/>
</dbReference>
<dbReference type="AlphaFoldDB" id="A0A2S4WAA1"/>
<feature type="region of interest" description="Disordered" evidence="1">
    <location>
        <begin position="267"/>
        <end position="343"/>
    </location>
</feature>
<sequence>MLTLCLRKIPRRPRDSTLVFLHIDDPLPQYTPAPILLPYCRAKLQLSTNPTIMLVPCTRVFLSLIWLEIGASISSGLDTEAHAAQDSMRTLPGADLAEFNDATQIVTTPAASTQEHQPGPKQYGIIPDGLSERNDERERMRIGRIETKALIDSLQPGSDKELSEIKSELEDLYQAFKIPIIERLYPLTGLDPPITLLLPKSNPTSLLTKGRRLSAKIFQIPNNLRPAVRLNRLRPFLRFAEAEARKPSNKLVPSILAGKSLKPATKQITTDEHMISSPTVANTLTTGKGTKPNEPQSPHVSDSLHQNQLASHSASSLSSATAEISQRDKLPITVPSAPSKDSSPIGKTAVLQLLLEAKGVQLGNPPIQIPRSGVLEGDELERVKDIIVDDRIKIWNSLQDKLIELKSIQDEQPEKPKKPIFQQTFLRSLFLMGDYIFNYGLMPSKFIESIQIFDAKTVAEMVKYHIDLLFIRRRESFFDAPDSVIPELEFLTTGSTMKHFHRSIKALPAEGQKHVVYAALTITLYNIRGCFSGGILSDIFSEIRQSFRRPELLGELDSLAASLRDSAEMDHLLNKSENLPIVQLLDKLITYFRNQTWRTYQRKFEFQMIYYILEFLEDNYKPVMEAILRQKGGLTLYQKQLKFLRSYLKFYRNRLQYPSHIYEKPDMTFLELTRSDDVALTNWIKLYVPRIFVHRSWLGLQDTKPEKNFTVWMTEMISMKQFLAW</sequence>
<reference evidence="2 3" key="1">
    <citation type="submission" date="2017-12" db="EMBL/GenBank/DDBJ databases">
        <title>Gene loss provides genomic basis for host adaptation in cereal stripe rust fungi.</title>
        <authorList>
            <person name="Xia C."/>
        </authorList>
    </citation>
    <scope>NUCLEOTIDE SEQUENCE [LARGE SCALE GENOMIC DNA]</scope>
    <source>
        <strain evidence="2 3">93TX-2</strain>
    </source>
</reference>
<protein>
    <submittedName>
        <fullName evidence="2">Uncharacterized protein</fullName>
    </submittedName>
</protein>
<gene>
    <name evidence="2" type="ORF">PSHT_05455</name>
</gene>
<dbReference type="Proteomes" id="UP000238274">
    <property type="component" value="Unassembled WGS sequence"/>
</dbReference>
<accession>A0A2S4WAA1</accession>
<evidence type="ECO:0000313" key="3">
    <source>
        <dbReference type="Proteomes" id="UP000238274"/>
    </source>
</evidence>
<proteinExistence type="predicted"/>
<evidence type="ECO:0000313" key="2">
    <source>
        <dbReference type="EMBL" id="POW18693.1"/>
    </source>
</evidence>
<evidence type="ECO:0000256" key="1">
    <source>
        <dbReference type="SAM" id="MobiDB-lite"/>
    </source>
</evidence>
<feature type="compositionally biased region" description="Low complexity" evidence="1">
    <location>
        <begin position="310"/>
        <end position="324"/>
    </location>
</feature>
<organism evidence="2 3">
    <name type="scientific">Puccinia striiformis</name>
    <dbReference type="NCBI Taxonomy" id="27350"/>
    <lineage>
        <taxon>Eukaryota</taxon>
        <taxon>Fungi</taxon>
        <taxon>Dikarya</taxon>
        <taxon>Basidiomycota</taxon>
        <taxon>Pucciniomycotina</taxon>
        <taxon>Pucciniomycetes</taxon>
        <taxon>Pucciniales</taxon>
        <taxon>Pucciniaceae</taxon>
        <taxon>Puccinia</taxon>
    </lineage>
</organism>
<reference evidence="3" key="2">
    <citation type="journal article" date="2018" name="BMC Genomics">
        <title>Genomic insights into host adaptation between the wheat stripe rust pathogen (Puccinia striiformis f. sp. tritici) and the barley stripe rust pathogen (Puccinia striiformis f. sp. hordei).</title>
        <authorList>
            <person name="Xia C."/>
            <person name="Wang M."/>
            <person name="Yin C."/>
            <person name="Cornejo O.E."/>
            <person name="Hulbert S.H."/>
            <person name="Chen X."/>
        </authorList>
    </citation>
    <scope>NUCLEOTIDE SEQUENCE [LARGE SCALE GENOMIC DNA]</scope>
    <source>
        <strain evidence="3">93TX-2</strain>
    </source>
</reference>
<reference evidence="3" key="3">
    <citation type="journal article" date="2018" name="Mol. Plant Microbe Interact.">
        <title>Genome sequence resources for the wheat stripe rust pathogen (Puccinia striiformis f. sp. tritici) and the barley stripe rust pathogen (Puccinia striiformis f. sp. hordei).</title>
        <authorList>
            <person name="Xia C."/>
            <person name="Wang M."/>
            <person name="Yin C."/>
            <person name="Cornejo O.E."/>
            <person name="Hulbert S.H."/>
            <person name="Chen X."/>
        </authorList>
    </citation>
    <scope>NUCLEOTIDE SEQUENCE [LARGE SCALE GENOMIC DNA]</scope>
    <source>
        <strain evidence="3">93TX-2</strain>
    </source>
</reference>
<name>A0A2S4WAA1_9BASI</name>
<comment type="caution">
    <text evidence="2">The sequence shown here is derived from an EMBL/GenBank/DDBJ whole genome shotgun (WGS) entry which is preliminary data.</text>
</comment>
<dbReference type="VEuPathDB" id="FungiDB:PSHT_05455"/>
<feature type="compositionally biased region" description="Polar residues" evidence="1">
    <location>
        <begin position="276"/>
        <end position="309"/>
    </location>
</feature>
<dbReference type="VEuPathDB" id="FungiDB:PSTT_00009"/>
<dbReference type="OrthoDB" id="2496257at2759"/>